<feature type="compositionally biased region" description="Polar residues" evidence="8">
    <location>
        <begin position="763"/>
        <end position="772"/>
    </location>
</feature>
<feature type="domain" description="C2H2-type" evidence="9">
    <location>
        <begin position="503"/>
        <end position="530"/>
    </location>
</feature>
<feature type="compositionally biased region" description="Polar residues" evidence="8">
    <location>
        <begin position="851"/>
        <end position="876"/>
    </location>
</feature>
<dbReference type="Gene3D" id="3.30.160.60">
    <property type="entry name" value="Classic Zinc Finger"/>
    <property type="match status" value="4"/>
</dbReference>
<comment type="caution">
    <text evidence="10">The sequence shown here is derived from an EMBL/GenBank/DDBJ whole genome shotgun (WGS) entry which is preliminary data.</text>
</comment>
<feature type="region of interest" description="Disordered" evidence="8">
    <location>
        <begin position="61"/>
        <end position="89"/>
    </location>
</feature>
<keyword evidence="3" id="KW-0677">Repeat</keyword>
<dbReference type="InterPro" id="IPR050331">
    <property type="entry name" value="Zinc_finger"/>
</dbReference>
<accession>A0A7J6B0S7</accession>
<evidence type="ECO:0000313" key="10">
    <source>
        <dbReference type="EMBL" id="KAF4088555.1"/>
    </source>
</evidence>
<feature type="domain" description="C2H2-type" evidence="9">
    <location>
        <begin position="386"/>
        <end position="413"/>
    </location>
</feature>
<feature type="domain" description="C2H2-type" evidence="9">
    <location>
        <begin position="477"/>
        <end position="499"/>
    </location>
</feature>
<feature type="domain" description="C2H2-type" evidence="9">
    <location>
        <begin position="301"/>
        <end position="329"/>
    </location>
</feature>
<keyword evidence="6" id="KW-0539">Nucleus</keyword>
<feature type="compositionally biased region" description="Basic and acidic residues" evidence="8">
    <location>
        <begin position="130"/>
        <end position="151"/>
    </location>
</feature>
<dbReference type="PANTHER" id="PTHR16515">
    <property type="entry name" value="PR DOMAIN ZINC FINGER PROTEIN"/>
    <property type="match status" value="1"/>
</dbReference>
<keyword evidence="11" id="KW-1185">Reference proteome</keyword>
<name>A0A7J6B0S7_AMEME</name>
<evidence type="ECO:0000313" key="11">
    <source>
        <dbReference type="Proteomes" id="UP000593565"/>
    </source>
</evidence>
<keyword evidence="2" id="KW-0479">Metal-binding</keyword>
<dbReference type="Pfam" id="PF00096">
    <property type="entry name" value="zf-C2H2"/>
    <property type="match status" value="2"/>
</dbReference>
<evidence type="ECO:0000256" key="7">
    <source>
        <dbReference type="PROSITE-ProRule" id="PRU00042"/>
    </source>
</evidence>
<sequence>MSLCKRSSEQMLASRVQQHQPVSVITADMSSELTIDIQLTELGFSSWDFQVLKQKETHQTSDLEYASSSSSAASTSTTTTTTASSLCPMPVGNLMDEDTKVGHNTAVVCPNSCPSDNGCGVNAGLVHADSTETRPGESSKAVCEKENGHVGEKRRKCGPWSDAHADEEHQEEKKKKMHEDQRENDELRETGAPRKLMSEDVSGEEEENDEEEEEEEEDDDYDDDLTADEECDDVMSLDTNGSEEYRCQLCRLTFSTTFLLHEHLHMHNGVRLYQCAECDKRFCHLVSYRKHLRSHAKAPTIQCIICTAQFTTQEDLQQHLDTNHFEDKFYQCDLCKRIFTSMAECKKHVQTHKRRTKRYPCPKCERSFRHRSSMLYHLKRHNKGVFLCTDCGLAFSTKAVLLRHSFHHLGLLPYTCIRCKRHFRLSSQYMKHECKPEQLQCEACLVVFQSQEDFLKHKKDTGCWGHQTALSAKTNDIRCMECGQVFDSTEELKKHAGTHQRVMRCSECGMGFRSSIMLMSHMVGHAAKRPCLCKECGLGFCHQQAYDSHLKTCGLANPAEIVPKKQKPNSMKKEAVTIPKSKEIQTIKQLVHLHPTAVVSDQPKPAEVQSTFTLNKEPVSPIPLVMILPVPSTSAAKSIQNPQTLNSDVSKTCLSAPQVIHIPLPSNKCSVRKESGKTVLLKDMASPAPGSNILIPLTSGPCTSGSVTKIYVVKNEKEQVAISHIPQLNAMNEQKKNVLSSLEILQILNVMKKNVCVDKKAETPSSLTSAASDNAEVKADDEKLRGLRLENSNPSLEKSSDGPTNTERESLRLSAVKMQPPCPDVDSSAVMLDRSPVKRPPKQDEIPRSPIHSSSKFSINPAELSSKNSVQKTDQPPQEEDFCLDSAQLEYGDESEIVQCEICGEIILEKDLNQHTKVHSVSSVLTTS</sequence>
<dbReference type="PANTHER" id="PTHR16515:SF49">
    <property type="entry name" value="GASTRULA ZINC FINGER PROTEIN XLCGF49.1-LIKE-RELATED"/>
    <property type="match status" value="1"/>
</dbReference>
<dbReference type="SMART" id="SM00355">
    <property type="entry name" value="ZnF_C2H2"/>
    <property type="match status" value="11"/>
</dbReference>
<feature type="domain" description="C2H2-type" evidence="9">
    <location>
        <begin position="359"/>
        <end position="381"/>
    </location>
</feature>
<evidence type="ECO:0000256" key="8">
    <source>
        <dbReference type="SAM" id="MobiDB-lite"/>
    </source>
</evidence>
<dbReference type="AlphaFoldDB" id="A0A7J6B0S7"/>
<evidence type="ECO:0000259" key="9">
    <source>
        <dbReference type="PROSITE" id="PS50157"/>
    </source>
</evidence>
<dbReference type="GO" id="GO:0010468">
    <property type="term" value="P:regulation of gene expression"/>
    <property type="evidence" value="ECO:0007669"/>
    <property type="project" value="TreeGrafter"/>
</dbReference>
<feature type="region of interest" description="Disordered" evidence="8">
    <location>
        <begin position="761"/>
        <end position="879"/>
    </location>
</feature>
<evidence type="ECO:0000256" key="2">
    <source>
        <dbReference type="ARBA" id="ARBA00022723"/>
    </source>
</evidence>
<feature type="compositionally biased region" description="Polar residues" evidence="8">
    <location>
        <begin position="790"/>
        <end position="805"/>
    </location>
</feature>
<dbReference type="PROSITE" id="PS50157">
    <property type="entry name" value="ZINC_FINGER_C2H2_2"/>
    <property type="match status" value="8"/>
</dbReference>
<evidence type="ECO:0000256" key="1">
    <source>
        <dbReference type="ARBA" id="ARBA00004123"/>
    </source>
</evidence>
<feature type="domain" description="C2H2-type" evidence="9">
    <location>
        <begin position="330"/>
        <end position="357"/>
    </location>
</feature>
<keyword evidence="4 7" id="KW-0863">Zinc-finger</keyword>
<feature type="compositionally biased region" description="Acidic residues" evidence="8">
    <location>
        <begin position="201"/>
        <end position="226"/>
    </location>
</feature>
<proteinExistence type="predicted"/>
<gene>
    <name evidence="10" type="ORF">AMELA_G00084010</name>
</gene>
<evidence type="ECO:0000256" key="4">
    <source>
        <dbReference type="ARBA" id="ARBA00022771"/>
    </source>
</evidence>
<dbReference type="EMBL" id="JAAGNN010000006">
    <property type="protein sequence ID" value="KAF4088555.1"/>
    <property type="molecule type" value="Genomic_DNA"/>
</dbReference>
<evidence type="ECO:0000256" key="3">
    <source>
        <dbReference type="ARBA" id="ARBA00022737"/>
    </source>
</evidence>
<dbReference type="GO" id="GO:0008270">
    <property type="term" value="F:zinc ion binding"/>
    <property type="evidence" value="ECO:0007669"/>
    <property type="project" value="UniProtKB-KW"/>
</dbReference>
<evidence type="ECO:0000256" key="6">
    <source>
        <dbReference type="ARBA" id="ARBA00023242"/>
    </source>
</evidence>
<protein>
    <recommendedName>
        <fullName evidence="9">C2H2-type domain-containing protein</fullName>
    </recommendedName>
</protein>
<dbReference type="GO" id="GO:0005634">
    <property type="term" value="C:nucleus"/>
    <property type="evidence" value="ECO:0007669"/>
    <property type="project" value="UniProtKB-SubCell"/>
</dbReference>
<feature type="region of interest" description="Disordered" evidence="8">
    <location>
        <begin position="130"/>
        <end position="226"/>
    </location>
</feature>
<dbReference type="Proteomes" id="UP000593565">
    <property type="component" value="Unassembled WGS sequence"/>
</dbReference>
<feature type="domain" description="C2H2-type" evidence="9">
    <location>
        <begin position="245"/>
        <end position="272"/>
    </location>
</feature>
<feature type="domain" description="C2H2-type" evidence="9">
    <location>
        <begin position="273"/>
        <end position="300"/>
    </location>
</feature>
<dbReference type="InterPro" id="IPR036236">
    <property type="entry name" value="Znf_C2H2_sf"/>
</dbReference>
<dbReference type="InterPro" id="IPR013087">
    <property type="entry name" value="Znf_C2H2_type"/>
</dbReference>
<organism evidence="10 11">
    <name type="scientific">Ameiurus melas</name>
    <name type="common">Black bullhead</name>
    <name type="synonym">Silurus melas</name>
    <dbReference type="NCBI Taxonomy" id="219545"/>
    <lineage>
        <taxon>Eukaryota</taxon>
        <taxon>Metazoa</taxon>
        <taxon>Chordata</taxon>
        <taxon>Craniata</taxon>
        <taxon>Vertebrata</taxon>
        <taxon>Euteleostomi</taxon>
        <taxon>Actinopterygii</taxon>
        <taxon>Neopterygii</taxon>
        <taxon>Teleostei</taxon>
        <taxon>Ostariophysi</taxon>
        <taxon>Siluriformes</taxon>
        <taxon>Ictaluridae</taxon>
        <taxon>Ameiurus</taxon>
    </lineage>
</organism>
<keyword evidence="5" id="KW-0862">Zinc</keyword>
<evidence type="ECO:0000256" key="5">
    <source>
        <dbReference type="ARBA" id="ARBA00022833"/>
    </source>
</evidence>
<feature type="compositionally biased region" description="Basic and acidic residues" evidence="8">
    <location>
        <begin position="775"/>
        <end position="788"/>
    </location>
</feature>
<dbReference type="SUPFAM" id="SSF57667">
    <property type="entry name" value="beta-beta-alpha zinc fingers"/>
    <property type="match status" value="5"/>
</dbReference>
<feature type="compositionally biased region" description="Basic and acidic residues" evidence="8">
    <location>
        <begin position="163"/>
        <end position="198"/>
    </location>
</feature>
<reference evidence="10 11" key="1">
    <citation type="submission" date="2020-02" db="EMBL/GenBank/DDBJ databases">
        <title>A chromosome-scale genome assembly of the black bullhead catfish (Ameiurus melas).</title>
        <authorList>
            <person name="Wen M."/>
            <person name="Zham M."/>
            <person name="Cabau C."/>
            <person name="Klopp C."/>
            <person name="Donnadieu C."/>
            <person name="Roques C."/>
            <person name="Bouchez O."/>
            <person name="Lampietro C."/>
            <person name="Jouanno E."/>
            <person name="Herpin A."/>
            <person name="Louis A."/>
            <person name="Berthelot C."/>
            <person name="Parey E."/>
            <person name="Roest-Crollius H."/>
            <person name="Braasch I."/>
            <person name="Postlethwait J."/>
            <person name="Robinson-Rechavi M."/>
            <person name="Echchiki A."/>
            <person name="Begum T."/>
            <person name="Montfort J."/>
            <person name="Schartl M."/>
            <person name="Bobe J."/>
            <person name="Guiguen Y."/>
        </authorList>
    </citation>
    <scope>NUCLEOTIDE SEQUENCE [LARGE SCALE GENOMIC DNA]</scope>
    <source>
        <strain evidence="10">M_S1</strain>
        <tissue evidence="10">Blood</tissue>
    </source>
</reference>
<dbReference type="PROSITE" id="PS00028">
    <property type="entry name" value="ZINC_FINGER_C2H2_1"/>
    <property type="match status" value="8"/>
</dbReference>
<feature type="compositionally biased region" description="Low complexity" evidence="8">
    <location>
        <begin position="66"/>
        <end position="85"/>
    </location>
</feature>
<comment type="subcellular location">
    <subcellularLocation>
        <location evidence="1">Nucleus</location>
    </subcellularLocation>
</comment>